<comment type="subcellular location">
    <subcellularLocation>
        <location evidence="1">Membrane</location>
        <topology evidence="1">Multi-pass membrane protein</topology>
    </subcellularLocation>
</comment>
<feature type="transmembrane region" description="Helical" evidence="5">
    <location>
        <begin position="86"/>
        <end position="107"/>
    </location>
</feature>
<comment type="caution">
    <text evidence="7">The sequence shown here is derived from an EMBL/GenBank/DDBJ whole genome shotgun (WGS) entry which is preliminary data.</text>
</comment>
<evidence type="ECO:0000313" key="8">
    <source>
        <dbReference type="Proteomes" id="UP000019141"/>
    </source>
</evidence>
<dbReference type="GO" id="GO:0016020">
    <property type="term" value="C:membrane"/>
    <property type="evidence" value="ECO:0007669"/>
    <property type="project" value="UniProtKB-SubCell"/>
</dbReference>
<keyword evidence="8" id="KW-1185">Reference proteome</keyword>
<keyword evidence="3 5" id="KW-1133">Transmembrane helix</keyword>
<proteinExistence type="predicted"/>
<dbReference type="EMBL" id="AZHW01000231">
    <property type="protein sequence ID" value="ETX01455.1"/>
    <property type="molecule type" value="Genomic_DNA"/>
</dbReference>
<gene>
    <name evidence="7" type="ORF">ETSY1_07310</name>
</gene>
<dbReference type="InterPro" id="IPR007267">
    <property type="entry name" value="GtrA_DPMS_TM"/>
</dbReference>
<dbReference type="AlphaFoldDB" id="W4LUA9"/>
<sequence>MIDHITGWLYHERLHQEGKKLFAFLCAGLPSFLLALPVNYVLVESFKWSEGLAYAFVLLFQVTVNFFMCRWFVFQQRTDKPLWTQFWQFCSGILLFRMADWVVYVFLVELLELYYLGVQIANIFIFAILKFKFSERVIER</sequence>
<feature type="transmembrane region" description="Helical" evidence="5">
    <location>
        <begin position="21"/>
        <end position="40"/>
    </location>
</feature>
<keyword evidence="4 5" id="KW-0472">Membrane</keyword>
<name>W4LUA9_ENTF1</name>
<evidence type="ECO:0000256" key="1">
    <source>
        <dbReference type="ARBA" id="ARBA00004141"/>
    </source>
</evidence>
<evidence type="ECO:0000256" key="5">
    <source>
        <dbReference type="SAM" id="Phobius"/>
    </source>
</evidence>
<organism evidence="7 8">
    <name type="scientific">Entotheonella factor</name>
    <dbReference type="NCBI Taxonomy" id="1429438"/>
    <lineage>
        <taxon>Bacteria</taxon>
        <taxon>Pseudomonadati</taxon>
        <taxon>Nitrospinota/Tectimicrobiota group</taxon>
        <taxon>Candidatus Tectimicrobiota</taxon>
        <taxon>Candidatus Entotheonellia</taxon>
        <taxon>Candidatus Entotheonellales</taxon>
        <taxon>Candidatus Entotheonellaceae</taxon>
        <taxon>Candidatus Entotheonella</taxon>
    </lineage>
</organism>
<keyword evidence="2 5" id="KW-0812">Transmembrane</keyword>
<feature type="transmembrane region" description="Helical" evidence="5">
    <location>
        <begin position="113"/>
        <end position="131"/>
    </location>
</feature>
<dbReference type="HOGENOM" id="CLU_1831459_0_0_7"/>
<accession>W4LUA9</accession>
<feature type="transmembrane region" description="Helical" evidence="5">
    <location>
        <begin position="52"/>
        <end position="74"/>
    </location>
</feature>
<evidence type="ECO:0000256" key="2">
    <source>
        <dbReference type="ARBA" id="ARBA00022692"/>
    </source>
</evidence>
<dbReference type="GO" id="GO:0000271">
    <property type="term" value="P:polysaccharide biosynthetic process"/>
    <property type="evidence" value="ECO:0007669"/>
    <property type="project" value="InterPro"/>
</dbReference>
<reference evidence="7 8" key="1">
    <citation type="journal article" date="2014" name="Nature">
        <title>An environmental bacterial taxon with a large and distinct metabolic repertoire.</title>
        <authorList>
            <person name="Wilson M.C."/>
            <person name="Mori T."/>
            <person name="Ruckert C."/>
            <person name="Uria A.R."/>
            <person name="Helf M.J."/>
            <person name="Takada K."/>
            <person name="Gernert C."/>
            <person name="Steffens U.A."/>
            <person name="Heycke N."/>
            <person name="Schmitt S."/>
            <person name="Rinke C."/>
            <person name="Helfrich E.J."/>
            <person name="Brachmann A.O."/>
            <person name="Gurgui C."/>
            <person name="Wakimoto T."/>
            <person name="Kracht M."/>
            <person name="Crusemann M."/>
            <person name="Hentschel U."/>
            <person name="Abe I."/>
            <person name="Matsunaga S."/>
            <person name="Kalinowski J."/>
            <person name="Takeyama H."/>
            <person name="Piel J."/>
        </authorList>
    </citation>
    <scope>NUCLEOTIDE SEQUENCE [LARGE SCALE GENOMIC DNA]</scope>
    <source>
        <strain evidence="8">TSY1</strain>
    </source>
</reference>
<evidence type="ECO:0000256" key="4">
    <source>
        <dbReference type="ARBA" id="ARBA00023136"/>
    </source>
</evidence>
<dbReference type="Pfam" id="PF04138">
    <property type="entry name" value="GtrA_DPMS_TM"/>
    <property type="match status" value="1"/>
</dbReference>
<protein>
    <recommendedName>
        <fullName evidence="6">GtrA/DPMS transmembrane domain-containing protein</fullName>
    </recommendedName>
</protein>
<dbReference type="Proteomes" id="UP000019141">
    <property type="component" value="Unassembled WGS sequence"/>
</dbReference>
<evidence type="ECO:0000256" key="3">
    <source>
        <dbReference type="ARBA" id="ARBA00022989"/>
    </source>
</evidence>
<feature type="domain" description="GtrA/DPMS transmembrane" evidence="6">
    <location>
        <begin position="24"/>
        <end position="137"/>
    </location>
</feature>
<evidence type="ECO:0000259" key="6">
    <source>
        <dbReference type="Pfam" id="PF04138"/>
    </source>
</evidence>
<evidence type="ECO:0000313" key="7">
    <source>
        <dbReference type="EMBL" id="ETX01455.1"/>
    </source>
</evidence>